<protein>
    <submittedName>
        <fullName evidence="2">19 kD predicted protein product, long form</fullName>
    </submittedName>
</protein>
<name>Q8MUL3_STRPU</name>
<dbReference type="RefSeq" id="XP_030836027.1">
    <property type="nucleotide sequence ID" value="XM_030980167.1"/>
</dbReference>
<proteinExistence type="evidence at transcript level"/>
<dbReference type="RefSeq" id="XP_011661510.1">
    <property type="nucleotide sequence ID" value="XM_011663208.2"/>
</dbReference>
<dbReference type="InParanoid" id="Q8MUL3"/>
<dbReference type="OMA" id="DIIHKHR"/>
<dbReference type="EnsemblMetazoa" id="XM_011663208">
    <property type="protein sequence ID" value="XP_011661510"/>
    <property type="gene ID" value="GeneID_373524"/>
</dbReference>
<dbReference type="OrthoDB" id="10407318at2759"/>
<dbReference type="Proteomes" id="UP000007110">
    <property type="component" value="Unassembled WGS sequence"/>
</dbReference>
<feature type="region of interest" description="Disordered" evidence="1">
    <location>
        <begin position="1"/>
        <end position="105"/>
    </location>
</feature>
<dbReference type="RefSeq" id="XP_011661511.1">
    <property type="nucleotide sequence ID" value="XM_011663209.2"/>
</dbReference>
<dbReference type="AlphaFoldDB" id="Q8MUL3"/>
<reference evidence="4" key="2">
    <citation type="submission" date="2015-02" db="EMBL/GenBank/DDBJ databases">
        <title>Genome sequencing for Strongylocentrotus purpuratus.</title>
        <authorList>
            <person name="Murali S."/>
            <person name="Liu Y."/>
            <person name="Vee V."/>
            <person name="English A."/>
            <person name="Wang M."/>
            <person name="Skinner E."/>
            <person name="Han Y."/>
            <person name="Muzny D.M."/>
            <person name="Worley K.C."/>
            <person name="Gibbs R.A."/>
        </authorList>
    </citation>
    <scope>NUCLEOTIDE SEQUENCE</scope>
</reference>
<dbReference type="CTD" id="373524"/>
<feature type="compositionally biased region" description="Basic and acidic residues" evidence="1">
    <location>
        <begin position="45"/>
        <end position="56"/>
    </location>
</feature>
<evidence type="ECO:0000313" key="3">
    <source>
        <dbReference type="EnsemblMetazoa" id="XP_011661510"/>
    </source>
</evidence>
<reference evidence="2" key="1">
    <citation type="journal article" date="2002" name="Dev. Genes Evol.">
        <title>Identification and developmental expression of new biomineralization proteins in the sea urchin Strongylocentrotus purpuratus.</title>
        <authorList>
            <person name="Illies M.R."/>
            <person name="Peeler M.T."/>
            <person name="Dechtiaruk A.M."/>
            <person name="Ettensohn C.A."/>
        </authorList>
    </citation>
    <scope>NUCLEOTIDE SEQUENCE</scope>
</reference>
<accession>Q8MUL3</accession>
<dbReference type="EnsemblMetazoa" id="XM_030980167">
    <property type="protein sequence ID" value="XP_030836027"/>
    <property type="gene ID" value="GeneID_373524"/>
</dbReference>
<keyword evidence="4" id="KW-1185">Reference proteome</keyword>
<evidence type="ECO:0000256" key="1">
    <source>
        <dbReference type="SAM" id="MobiDB-lite"/>
    </source>
</evidence>
<sequence length="176" mass="19489">MTKEEAATEETKTETKLEAAPEAPPKTEPESKIEEGQASGEGAGEEGKDGESKPEGKTSSTSTRKKKWLPWQRREGNSVKGASIGAEPANSSEERQPTEAEMDAELQKRIQDLQQEKSKIQDRLQLYRKINDLEKEVGDMKGELDTLKVCVARPEEIDTKVPDEGNGTTKPFAFQQ</sequence>
<feature type="compositionally biased region" description="Basic and acidic residues" evidence="1">
    <location>
        <begin position="1"/>
        <end position="35"/>
    </location>
</feature>
<dbReference type="HOGENOM" id="CLU_1527128_0_0_1"/>
<dbReference type="GeneID" id="373524"/>
<reference evidence="3" key="3">
    <citation type="submission" date="2021-01" db="UniProtKB">
        <authorList>
            <consortium name="EnsemblMetazoa"/>
        </authorList>
    </citation>
    <scope>IDENTIFICATION</scope>
</reference>
<evidence type="ECO:0000313" key="4">
    <source>
        <dbReference type="Proteomes" id="UP000007110"/>
    </source>
</evidence>
<dbReference type="EnsemblMetazoa" id="XM_011663209">
    <property type="protein sequence ID" value="XP_011661511"/>
    <property type="gene ID" value="GeneID_373524"/>
</dbReference>
<evidence type="ECO:0000313" key="2">
    <source>
        <dbReference type="EMBL" id="AAM70484.1"/>
    </source>
</evidence>
<dbReference type="EMBL" id="AF519414">
    <property type="protein sequence ID" value="AAM70484.1"/>
    <property type="molecule type" value="mRNA"/>
</dbReference>
<organism evidence="2">
    <name type="scientific">Strongylocentrotus purpuratus</name>
    <name type="common">Purple sea urchin</name>
    <dbReference type="NCBI Taxonomy" id="7668"/>
    <lineage>
        <taxon>Eukaryota</taxon>
        <taxon>Metazoa</taxon>
        <taxon>Echinodermata</taxon>
        <taxon>Eleutherozoa</taxon>
        <taxon>Echinozoa</taxon>
        <taxon>Echinoidea</taxon>
        <taxon>Euechinoidea</taxon>
        <taxon>Echinacea</taxon>
        <taxon>Camarodonta</taxon>
        <taxon>Echinidea</taxon>
        <taxon>Strongylocentrotidae</taxon>
        <taxon>Strongylocentrotus</taxon>
    </lineage>
</organism>